<dbReference type="PANTHER" id="PTHR31713">
    <property type="entry name" value="OS02G0177800 PROTEIN"/>
    <property type="match status" value="1"/>
</dbReference>
<evidence type="ECO:0000256" key="3">
    <source>
        <dbReference type="ARBA" id="ARBA00023015"/>
    </source>
</evidence>
<organism evidence="12 13">
    <name type="scientific">Rehmannia glutinosa</name>
    <name type="common">Chinese foxglove</name>
    <dbReference type="NCBI Taxonomy" id="99300"/>
    <lineage>
        <taxon>Eukaryota</taxon>
        <taxon>Viridiplantae</taxon>
        <taxon>Streptophyta</taxon>
        <taxon>Embryophyta</taxon>
        <taxon>Tracheophyta</taxon>
        <taxon>Spermatophyta</taxon>
        <taxon>Magnoliopsida</taxon>
        <taxon>eudicotyledons</taxon>
        <taxon>Gunneridae</taxon>
        <taxon>Pentapetalae</taxon>
        <taxon>asterids</taxon>
        <taxon>lamiids</taxon>
        <taxon>Lamiales</taxon>
        <taxon>Orobanchaceae</taxon>
        <taxon>Rehmannieae</taxon>
        <taxon>Rehmannia</taxon>
    </lineage>
</organism>
<reference evidence="12 13" key="1">
    <citation type="journal article" date="2021" name="Comput. Struct. Biotechnol. J.">
        <title>De novo genome assembly of the potent medicinal plant Rehmannia glutinosa using nanopore technology.</title>
        <authorList>
            <person name="Ma L."/>
            <person name="Dong C."/>
            <person name="Song C."/>
            <person name="Wang X."/>
            <person name="Zheng X."/>
            <person name="Niu Y."/>
            <person name="Chen S."/>
            <person name="Feng W."/>
        </authorList>
    </citation>
    <scope>NUCLEOTIDE SEQUENCE [LARGE SCALE GENOMIC DNA]</scope>
    <source>
        <strain evidence="12">DH-2019</strain>
    </source>
</reference>
<evidence type="ECO:0000259" key="11">
    <source>
        <dbReference type="Pfam" id="PF20452"/>
    </source>
</evidence>
<dbReference type="PANTHER" id="PTHR31713:SF14">
    <property type="entry name" value="CALMODULIN-BINDING PROTEIN 60 A"/>
    <property type="match status" value="1"/>
</dbReference>
<evidence type="ECO:0000256" key="5">
    <source>
        <dbReference type="ARBA" id="ARBA00023159"/>
    </source>
</evidence>
<dbReference type="EMBL" id="JABTTQ020002560">
    <property type="protein sequence ID" value="KAK6123408.1"/>
    <property type="molecule type" value="Genomic_DNA"/>
</dbReference>
<feature type="domain" description="Calmodulin binding protein C-terminal" evidence="11">
    <location>
        <begin position="270"/>
        <end position="329"/>
    </location>
</feature>
<dbReference type="Pfam" id="PF20452">
    <property type="entry name" value="Calmod_bind_C"/>
    <property type="match status" value="1"/>
</dbReference>
<comment type="caution">
    <text evidence="12">The sequence shown here is derived from an EMBL/GenBank/DDBJ whole genome shotgun (WGS) entry which is preliminary data.</text>
</comment>
<evidence type="ECO:0000256" key="1">
    <source>
        <dbReference type="ARBA" id="ARBA00004123"/>
    </source>
</evidence>
<evidence type="ECO:0000259" key="10">
    <source>
        <dbReference type="Pfam" id="PF20451"/>
    </source>
</evidence>
<evidence type="ECO:0000256" key="7">
    <source>
        <dbReference type="ARBA" id="ARBA00023242"/>
    </source>
</evidence>
<keyword evidence="3" id="KW-0805">Transcription regulation</keyword>
<dbReference type="InterPro" id="IPR046829">
    <property type="entry name" value="Calmod_bind_C"/>
</dbReference>
<evidence type="ECO:0000256" key="8">
    <source>
        <dbReference type="SAM" id="MobiDB-lite"/>
    </source>
</evidence>
<evidence type="ECO:0000256" key="4">
    <source>
        <dbReference type="ARBA" id="ARBA00023125"/>
    </source>
</evidence>
<keyword evidence="4" id="KW-0238">DNA-binding</keyword>
<feature type="domain" description="Calmodulin binding protein central" evidence="10">
    <location>
        <begin position="200"/>
        <end position="263"/>
    </location>
</feature>
<evidence type="ECO:0000313" key="13">
    <source>
        <dbReference type="Proteomes" id="UP001318860"/>
    </source>
</evidence>
<proteinExistence type="inferred from homology"/>
<dbReference type="Proteomes" id="UP001318860">
    <property type="component" value="Unassembled WGS sequence"/>
</dbReference>
<keyword evidence="7" id="KW-0539">Nucleus</keyword>
<comment type="similarity">
    <text evidence="2">Belongs to the plant ACBP60 protein family.</text>
</comment>
<keyword evidence="6" id="KW-0804">Transcription</keyword>
<dbReference type="InterPro" id="IPR012416">
    <property type="entry name" value="CBP60"/>
</dbReference>
<protein>
    <submittedName>
        <fullName evidence="12">Uncharacterized protein</fullName>
    </submittedName>
</protein>
<comment type="subcellular location">
    <subcellularLocation>
        <location evidence="1">Nucleus</location>
    </subcellularLocation>
</comment>
<evidence type="ECO:0000259" key="9">
    <source>
        <dbReference type="Pfam" id="PF07887"/>
    </source>
</evidence>
<evidence type="ECO:0000256" key="2">
    <source>
        <dbReference type="ARBA" id="ARBA00007214"/>
    </source>
</evidence>
<feature type="region of interest" description="Disordered" evidence="8">
    <location>
        <begin position="1"/>
        <end position="21"/>
    </location>
</feature>
<dbReference type="Pfam" id="PF20451">
    <property type="entry name" value="Calmod_bind_M"/>
    <property type="match status" value="1"/>
</dbReference>
<keyword evidence="5" id="KW-0010">Activator</keyword>
<name>A0ABR0UM85_REHGL</name>
<dbReference type="Pfam" id="PF07887">
    <property type="entry name" value="Calmodulin_bind"/>
    <property type="match status" value="1"/>
</dbReference>
<keyword evidence="13" id="KW-1185">Reference proteome</keyword>
<evidence type="ECO:0000256" key="6">
    <source>
        <dbReference type="ARBA" id="ARBA00023163"/>
    </source>
</evidence>
<accession>A0ABR0UM85</accession>
<dbReference type="InterPro" id="IPR046830">
    <property type="entry name" value="Calmod_bind_M"/>
</dbReference>
<dbReference type="InterPro" id="IPR046831">
    <property type="entry name" value="Calmodulin_bind_N"/>
</dbReference>
<sequence>MQVNLQMEGANNGGSEQASSSDDGQFVLALRKMMKKEIEVMVIRTVQQVIGPIVEDLVRKVRKRRYTVRVALVDNTTGQVIQYGPESSAKVEILVLDASGDDNERDLSLEDFNKRIIREGDKKKPHFAKSNYIYLNEGVGILCNAKLGHDSRWMKCCKCRLGARIVGNFGGIEVRDASTESFMVLDSRSKLYEKHYPPSLSDHVWRLENIGKDGPPCKRLNEKNVFTVRDFLFLLSIDPLRLQKIVGAGAKTWKATVDHARTCIIDDKRICSYYPSSEYKMGVIFDAVGGLKGLIHDSHYIPINNLSGDEKDCAHKLLLSAFENQKDINFFHDETSLLHQFPLRSSDNNATTNSSIIHESSDDSDLIIAEKMNGNDATEPCTSSQSVNPLNGSTSSEQLYDPYLVVPNQMLSPQFSDLDHLLEHFGDNETLMSLFLPESNNLSEILRAESNSQQQSNDGCINLVGAVAVMLWTFRARKRVMALGGTHVQKRQRT</sequence>
<evidence type="ECO:0000313" key="12">
    <source>
        <dbReference type="EMBL" id="KAK6123408.1"/>
    </source>
</evidence>
<gene>
    <name evidence="12" type="ORF">DH2020_042852</name>
</gene>
<feature type="domain" description="Calmodulin binding protein-like N-terminal" evidence="9">
    <location>
        <begin position="65"/>
        <end position="186"/>
    </location>
</feature>